<dbReference type="PANTHER" id="PTHR43649:SF34">
    <property type="entry name" value="ABC TRANSPORTER PERIPLASMIC-BINDING PROTEIN YCJN-RELATED"/>
    <property type="match status" value="1"/>
</dbReference>
<dbReference type="STRING" id="1244108.SAMN05444004_11373"/>
<evidence type="ECO:0000256" key="5">
    <source>
        <dbReference type="SAM" id="MobiDB-lite"/>
    </source>
</evidence>
<feature type="compositionally biased region" description="Basic residues" evidence="5">
    <location>
        <begin position="24"/>
        <end position="33"/>
    </location>
</feature>
<keyword evidence="3" id="KW-0813">Transport</keyword>
<proteinExistence type="inferred from homology"/>
<dbReference type="EMBL" id="FNPX01000013">
    <property type="protein sequence ID" value="SDZ40797.1"/>
    <property type="molecule type" value="Genomic_DNA"/>
</dbReference>
<accession>A0A1H3SSW8</accession>
<evidence type="ECO:0000256" key="2">
    <source>
        <dbReference type="ARBA" id="ARBA00008520"/>
    </source>
</evidence>
<comment type="subcellular location">
    <subcellularLocation>
        <location evidence="1">Periplasm</location>
    </subcellularLocation>
</comment>
<dbReference type="Gene3D" id="3.40.190.10">
    <property type="entry name" value="Periplasmic binding protein-like II"/>
    <property type="match status" value="2"/>
</dbReference>
<dbReference type="AlphaFoldDB" id="A0A1H3SSW8"/>
<reference evidence="7" key="1">
    <citation type="submission" date="2016-10" db="EMBL/GenBank/DDBJ databases">
        <authorList>
            <person name="Varghese N."/>
            <person name="Submissions S."/>
        </authorList>
    </citation>
    <scope>NUCLEOTIDE SEQUENCE [LARGE SCALE GENOMIC DNA]</scope>
    <source>
        <strain evidence="7">DSM 100420</strain>
    </source>
</reference>
<dbReference type="PANTHER" id="PTHR43649">
    <property type="entry name" value="ARABINOSE-BINDING PROTEIN-RELATED"/>
    <property type="match status" value="1"/>
</dbReference>
<comment type="similarity">
    <text evidence="2">Belongs to the bacterial solute-binding protein 1 family.</text>
</comment>
<dbReference type="GO" id="GO:0042597">
    <property type="term" value="C:periplasmic space"/>
    <property type="evidence" value="ECO:0007669"/>
    <property type="project" value="UniProtKB-SubCell"/>
</dbReference>
<dbReference type="Proteomes" id="UP000198914">
    <property type="component" value="Unassembled WGS sequence"/>
</dbReference>
<keyword evidence="4" id="KW-0732">Signal</keyword>
<evidence type="ECO:0000313" key="6">
    <source>
        <dbReference type="EMBL" id="SDZ40797.1"/>
    </source>
</evidence>
<organism evidence="6 7">
    <name type="scientific">Jannaschia faecimaris</name>
    <dbReference type="NCBI Taxonomy" id="1244108"/>
    <lineage>
        <taxon>Bacteria</taxon>
        <taxon>Pseudomonadati</taxon>
        <taxon>Pseudomonadota</taxon>
        <taxon>Alphaproteobacteria</taxon>
        <taxon>Rhodobacterales</taxon>
        <taxon>Roseobacteraceae</taxon>
        <taxon>Jannaschia</taxon>
    </lineage>
</organism>
<evidence type="ECO:0000256" key="3">
    <source>
        <dbReference type="ARBA" id="ARBA00022448"/>
    </source>
</evidence>
<protein>
    <submittedName>
        <fullName evidence="6">Carbohydrate ABC transporter substrate-binding protein, CUT1 family</fullName>
    </submittedName>
</protein>
<feature type="region of interest" description="Disordered" evidence="5">
    <location>
        <begin position="1"/>
        <end position="35"/>
    </location>
</feature>
<keyword evidence="7" id="KW-1185">Reference proteome</keyword>
<dbReference type="InterPro" id="IPR006059">
    <property type="entry name" value="SBP"/>
</dbReference>
<name>A0A1H3SSW8_9RHOB</name>
<evidence type="ECO:0000256" key="1">
    <source>
        <dbReference type="ARBA" id="ARBA00004418"/>
    </source>
</evidence>
<dbReference type="InterPro" id="IPR050490">
    <property type="entry name" value="Bact_solute-bd_prot1"/>
</dbReference>
<gene>
    <name evidence="6" type="ORF">SAMN05444004_11373</name>
</gene>
<dbReference type="Pfam" id="PF01547">
    <property type="entry name" value="SBP_bac_1"/>
    <property type="match status" value="1"/>
</dbReference>
<dbReference type="SUPFAM" id="SSF53850">
    <property type="entry name" value="Periplasmic binding protein-like II"/>
    <property type="match status" value="1"/>
</dbReference>
<sequence length="617" mass="68402">MPDSVPIKTNISMSHPSEGPAARKTARPRKVKARPMNAMTADHRNRFVPPKAKTEMLQIIAFLEDLGDELDDMIDLSTPNPNLRMVLLLMRGHLDGRVITATSLIGASRVPYATANRRLKEMLAAGLIEQRPRTKTGKSFSMHPSETLMEQWSQLTSRVRRLAAGASDTDGSGREGVDYYFGGSYMDAKSIPPLQVLAEPLKLAGGVRVLVHGDPTFMVMDNLKRQFEQTVGTMIHQRAFSIDRLREETLRNAARKASRYDIIAVDLPWLGDFAEQNILMPLEEAMDIARLDPADFHTAGWEAAQWNGRLFGVPAQTTPELLFYRKDLFAKAGLAPPQTTDELLKAAKALHNPQRGQHGIGWNAARGTALGHTVLMALADFGQPILDLPPIAGGFDTRNLADRKYRATIDTDAGLRAAEFLLELLKYSPPEILSMSWYERIRPYAAGRIAMTYGYTLLAPYFELDETSPANGQTGYLPHPAGPGASPIAPVGGYVMGIPANLPEDRVAAAVEALIVFTSPEAQKLYVQNGSRTNPRYSVASDPDVRRLSPVFQAVDEMSWRDELQFWPRPPVPEICDIIQVCGEEFHDMLRGIIPPREALRRAQGRADEIIRTHEKT</sequence>
<evidence type="ECO:0000256" key="4">
    <source>
        <dbReference type="ARBA" id="ARBA00022729"/>
    </source>
</evidence>
<evidence type="ECO:0000313" key="7">
    <source>
        <dbReference type="Proteomes" id="UP000198914"/>
    </source>
</evidence>